<feature type="transmembrane region" description="Helical" evidence="1">
    <location>
        <begin position="293"/>
        <end position="310"/>
    </location>
</feature>
<name>A0A5A7NFB4_9PROT</name>
<gene>
    <name evidence="2" type="ORF">JCM17846_33480</name>
</gene>
<evidence type="ECO:0000313" key="2">
    <source>
        <dbReference type="EMBL" id="GER05666.1"/>
    </source>
</evidence>
<keyword evidence="1" id="KW-0812">Transmembrane</keyword>
<feature type="transmembrane region" description="Helical" evidence="1">
    <location>
        <begin position="20"/>
        <end position="42"/>
    </location>
</feature>
<accession>A0A5A7NFB4</accession>
<feature type="transmembrane region" description="Helical" evidence="1">
    <location>
        <begin position="75"/>
        <end position="103"/>
    </location>
</feature>
<feature type="transmembrane region" description="Helical" evidence="1">
    <location>
        <begin position="179"/>
        <end position="200"/>
    </location>
</feature>
<sequence length="315" mass="34713">MSKIKALLWRETIEHKSGMIIAPIIILALMTAMTVGTFLFGLGDIDFLNRDHGSNFGGLLNSLAEMDAPLRAGAVILFLSTMTMPALMALPIIIFFILLGALYEERRDRSFLFWKSMPVSDTAEVMTKLAGALLLAPALFIAISIVFQLLLLLLVSLIGAVEGGPVRAIWPLGAIVLNWLYTPFYMLFWALWALPIYAWVLLAGSFAPRAPFMFALVPPVVLGVIEKVLFDSYYLARWVGQHFAASPMMEAIVGSSFAKKAGAMTDSDMPAFVRFLSAPDFAPLFNSLAQADLWLGLVISAAFIYGAIWFRRYSI</sequence>
<keyword evidence="3" id="KW-1185">Reference proteome</keyword>
<dbReference type="RefSeq" id="WP_042084147.1">
    <property type="nucleotide sequence ID" value="NZ_BKCN01000040.1"/>
</dbReference>
<protein>
    <submittedName>
        <fullName evidence="2">ABC transporter permease</fullName>
    </submittedName>
</protein>
<keyword evidence="1" id="KW-1133">Transmembrane helix</keyword>
<keyword evidence="1" id="KW-0472">Membrane</keyword>
<organism evidence="2 3">
    <name type="scientific">Iodidimonas nitroreducens</name>
    <dbReference type="NCBI Taxonomy" id="1236968"/>
    <lineage>
        <taxon>Bacteria</taxon>
        <taxon>Pseudomonadati</taxon>
        <taxon>Pseudomonadota</taxon>
        <taxon>Alphaproteobacteria</taxon>
        <taxon>Iodidimonadales</taxon>
        <taxon>Iodidimonadaceae</taxon>
        <taxon>Iodidimonas</taxon>
    </lineage>
</organism>
<dbReference type="Proteomes" id="UP000324996">
    <property type="component" value="Unassembled WGS sequence"/>
</dbReference>
<comment type="caution">
    <text evidence="2">The sequence shown here is derived from an EMBL/GenBank/DDBJ whole genome shotgun (WGS) entry which is preliminary data.</text>
</comment>
<evidence type="ECO:0000256" key="1">
    <source>
        <dbReference type="SAM" id="Phobius"/>
    </source>
</evidence>
<proteinExistence type="predicted"/>
<dbReference type="EMBL" id="BKCN01000040">
    <property type="protein sequence ID" value="GER05666.1"/>
    <property type="molecule type" value="Genomic_DNA"/>
</dbReference>
<evidence type="ECO:0000313" key="3">
    <source>
        <dbReference type="Proteomes" id="UP000324996"/>
    </source>
</evidence>
<feature type="transmembrane region" description="Helical" evidence="1">
    <location>
        <begin position="132"/>
        <end position="159"/>
    </location>
</feature>
<reference evidence="2 3" key="1">
    <citation type="submission" date="2019-09" db="EMBL/GenBank/DDBJ databases">
        <title>NBRP : Genome information of microbial organism related human and environment.</title>
        <authorList>
            <person name="Hattori M."/>
            <person name="Oshima K."/>
            <person name="Inaba H."/>
            <person name="Suda W."/>
            <person name="Sakamoto M."/>
            <person name="Iino T."/>
            <person name="Kitahara M."/>
            <person name="Oshida Y."/>
            <person name="Iida T."/>
            <person name="Kudo T."/>
            <person name="Itoh T."/>
            <person name="Ohkuma M."/>
        </authorList>
    </citation>
    <scope>NUCLEOTIDE SEQUENCE [LARGE SCALE GENOMIC DNA]</scope>
    <source>
        <strain evidence="2 3">Q-1</strain>
    </source>
</reference>
<dbReference type="AlphaFoldDB" id="A0A5A7NFB4"/>